<dbReference type="EMBL" id="MDER01000052">
    <property type="protein sequence ID" value="ODP27513.1"/>
    <property type="molecule type" value="Genomic_DNA"/>
</dbReference>
<protein>
    <recommendedName>
        <fullName evidence="4">DUF3267 domain-containing protein</fullName>
    </recommendedName>
</protein>
<evidence type="ECO:0008006" key="4">
    <source>
        <dbReference type="Google" id="ProtNLM"/>
    </source>
</evidence>
<organism evidence="2 3">
    <name type="scientific">Paenibacillus nuruki</name>
    <dbReference type="NCBI Taxonomy" id="1886670"/>
    <lineage>
        <taxon>Bacteria</taxon>
        <taxon>Bacillati</taxon>
        <taxon>Bacillota</taxon>
        <taxon>Bacilli</taxon>
        <taxon>Bacillales</taxon>
        <taxon>Paenibacillaceae</taxon>
        <taxon>Paenibacillus</taxon>
    </lineage>
</organism>
<keyword evidence="3" id="KW-1185">Reference proteome</keyword>
<keyword evidence="1" id="KW-1133">Transmembrane helix</keyword>
<dbReference type="Proteomes" id="UP000094578">
    <property type="component" value="Unassembled WGS sequence"/>
</dbReference>
<dbReference type="RefSeq" id="WP_069328475.1">
    <property type="nucleotide sequence ID" value="NZ_MDER01000052.1"/>
</dbReference>
<name>A0A1E3L1J1_9BACL</name>
<dbReference type="InterPro" id="IPR021683">
    <property type="entry name" value="DUF3267"/>
</dbReference>
<keyword evidence="1" id="KW-0812">Transmembrane</keyword>
<dbReference type="STRING" id="1886670.PTI45_03075"/>
<comment type="caution">
    <text evidence="2">The sequence shown here is derived from an EMBL/GenBank/DDBJ whole genome shotgun (WGS) entry which is preliminary data.</text>
</comment>
<accession>A0A1E3L1J1</accession>
<gene>
    <name evidence="2" type="ORF">PTI45_03075</name>
</gene>
<keyword evidence="1" id="KW-0472">Membrane</keyword>
<sequence>MKYKTDSGIFKVLAVFFTVLCSFYLLSSILDLYQENQYYPVLLIMACFLLRYPHEYLHFIAGKLIALKSIISFKRLNATCTPLGIMNRKELCTFALAPFVSIGFVLSVGVILTNDIYQVFFIGVLIYHCCACYFDFVYVVIACIYKNKQFKDHGLVLEILN</sequence>
<dbReference type="AlphaFoldDB" id="A0A1E3L1J1"/>
<feature type="transmembrane region" description="Helical" evidence="1">
    <location>
        <begin position="12"/>
        <end position="30"/>
    </location>
</feature>
<feature type="transmembrane region" description="Helical" evidence="1">
    <location>
        <begin position="91"/>
        <end position="113"/>
    </location>
</feature>
<feature type="transmembrane region" description="Helical" evidence="1">
    <location>
        <begin position="119"/>
        <end position="145"/>
    </location>
</feature>
<evidence type="ECO:0000313" key="3">
    <source>
        <dbReference type="Proteomes" id="UP000094578"/>
    </source>
</evidence>
<dbReference type="Pfam" id="PF11667">
    <property type="entry name" value="DUF3267"/>
    <property type="match status" value="1"/>
</dbReference>
<reference evidence="2 3" key="1">
    <citation type="submission" date="2016-08" db="EMBL/GenBank/DDBJ databases">
        <title>Genome sequencing of Paenibacillus sp. TI45-13ar, isolated from Korean traditional nuruk.</title>
        <authorList>
            <person name="Kim S.-J."/>
        </authorList>
    </citation>
    <scope>NUCLEOTIDE SEQUENCE [LARGE SCALE GENOMIC DNA]</scope>
    <source>
        <strain evidence="2 3">TI45-13ar</strain>
    </source>
</reference>
<evidence type="ECO:0000256" key="1">
    <source>
        <dbReference type="SAM" id="Phobius"/>
    </source>
</evidence>
<evidence type="ECO:0000313" key="2">
    <source>
        <dbReference type="EMBL" id="ODP27513.1"/>
    </source>
</evidence>
<proteinExistence type="predicted"/>